<sequence>MTLKNSPPFDFELYDRPGRHWTASQRTMFVNELRALASQCLYPLPDYQCLSSATGALDDKLIVIARRPSDSEIVAFVSSVFLPMPAAAGYASPFTVFHTGLTCISPKIRRTGMTIELFARIFFYMTSRHPEGFWLTSLAEVPSSLVSISHYATNVFPSPYITEPTSMHLHIAETISRQYRDVLLISPAAVFDADRFVFEGSNDLGSCFRKDRDDKQLHHRRTDVNEYYRDLLGKGEGDEVLQVGYVTRERIVQANNEEARLQRSVTPLKAKL</sequence>
<keyword evidence="2" id="KW-1185">Reference proteome</keyword>
<accession>A0ABP1EAC1</accession>
<reference evidence="2" key="1">
    <citation type="submission" date="2024-04" db="EMBL/GenBank/DDBJ databases">
        <authorList>
            <person name="Shaw F."/>
            <person name="Minotto A."/>
        </authorList>
    </citation>
    <scope>NUCLEOTIDE SEQUENCE [LARGE SCALE GENOMIC DNA]</scope>
</reference>
<dbReference type="Proteomes" id="UP001497453">
    <property type="component" value="Chromosome 9"/>
</dbReference>
<organism evidence="1 2">
    <name type="scientific">Somion occarium</name>
    <dbReference type="NCBI Taxonomy" id="3059160"/>
    <lineage>
        <taxon>Eukaryota</taxon>
        <taxon>Fungi</taxon>
        <taxon>Dikarya</taxon>
        <taxon>Basidiomycota</taxon>
        <taxon>Agaricomycotina</taxon>
        <taxon>Agaricomycetes</taxon>
        <taxon>Polyporales</taxon>
        <taxon>Cerrenaceae</taxon>
        <taxon>Somion</taxon>
    </lineage>
</organism>
<proteinExistence type="predicted"/>
<protein>
    <recommendedName>
        <fullName evidence="3">N-acetyltransferase domain-containing protein</fullName>
    </recommendedName>
</protein>
<evidence type="ECO:0000313" key="2">
    <source>
        <dbReference type="Proteomes" id="UP001497453"/>
    </source>
</evidence>
<gene>
    <name evidence="1" type="ORF">GFSPODELE1_LOCUS10981</name>
</gene>
<evidence type="ECO:0008006" key="3">
    <source>
        <dbReference type="Google" id="ProtNLM"/>
    </source>
</evidence>
<name>A0ABP1EAC1_9APHY</name>
<dbReference type="EMBL" id="OZ037952">
    <property type="protein sequence ID" value="CAL1716961.1"/>
    <property type="molecule type" value="Genomic_DNA"/>
</dbReference>
<evidence type="ECO:0000313" key="1">
    <source>
        <dbReference type="EMBL" id="CAL1716961.1"/>
    </source>
</evidence>